<dbReference type="InterPro" id="IPR006379">
    <property type="entry name" value="HAD-SF_hydro_IIB"/>
</dbReference>
<evidence type="ECO:0000313" key="2">
    <source>
        <dbReference type="Proteomes" id="UP000516046"/>
    </source>
</evidence>
<dbReference type="SUPFAM" id="SSF56784">
    <property type="entry name" value="HAD-like"/>
    <property type="match status" value="1"/>
</dbReference>
<dbReference type="PROSITE" id="PS01228">
    <property type="entry name" value="COF_1"/>
    <property type="match status" value="1"/>
</dbReference>
<dbReference type="GO" id="GO:0016791">
    <property type="term" value="F:phosphatase activity"/>
    <property type="evidence" value="ECO:0007669"/>
    <property type="project" value="TreeGrafter"/>
</dbReference>
<sequence length="278" mass="30532">MKIKLLALDMDGTVLLDDHKSISERTRQAIYRAAAENILVVPSSGRIYSVLPEAVTALPCVNYAVTSNGAVVYHLKTQKVVYSNYLSRVQANTLLKILPAGLWAEIWYHGKIYLEAEKWQQRSAYALNPFHVNVLEEIGCPVNRFADFLAGMQDEIEKINLPLIPPEQKQNVWKVLSACPDFSLVDTGCGIEVMRSGTSKLDGVRGLCHYFHQKKINISMENVLALGDSENDMEILQQCGLGVAMGNAVPAVQKIAKAVTLANTADGAALAIEKYALS</sequence>
<dbReference type="InterPro" id="IPR036412">
    <property type="entry name" value="HAD-like_sf"/>
</dbReference>
<proteinExistence type="predicted"/>
<dbReference type="InterPro" id="IPR023214">
    <property type="entry name" value="HAD_sf"/>
</dbReference>
<dbReference type="PANTHER" id="PTHR10000:SF8">
    <property type="entry name" value="HAD SUPERFAMILY HYDROLASE-LIKE, TYPE 3"/>
    <property type="match status" value="1"/>
</dbReference>
<dbReference type="EMBL" id="CP060696">
    <property type="protein sequence ID" value="QNO18165.1"/>
    <property type="molecule type" value="Genomic_DNA"/>
</dbReference>
<gene>
    <name evidence="1" type="ORF">H6X83_00385</name>
</gene>
<dbReference type="Gene3D" id="3.30.1240.10">
    <property type="match status" value="1"/>
</dbReference>
<evidence type="ECO:0000313" key="1">
    <source>
        <dbReference type="EMBL" id="QNO18165.1"/>
    </source>
</evidence>
<dbReference type="Gene3D" id="3.40.50.1000">
    <property type="entry name" value="HAD superfamily/HAD-like"/>
    <property type="match status" value="1"/>
</dbReference>
<dbReference type="KEGG" id="caml:H6X83_00385"/>
<dbReference type="GO" id="GO:0005829">
    <property type="term" value="C:cytosol"/>
    <property type="evidence" value="ECO:0007669"/>
    <property type="project" value="TreeGrafter"/>
</dbReference>
<dbReference type="NCBIfam" id="TIGR01484">
    <property type="entry name" value="HAD-SF-IIB"/>
    <property type="match status" value="1"/>
</dbReference>
<organism evidence="1 2">
    <name type="scientific">Caproicibacterium amylolyticum</name>
    <dbReference type="NCBI Taxonomy" id="2766537"/>
    <lineage>
        <taxon>Bacteria</taxon>
        <taxon>Bacillati</taxon>
        <taxon>Bacillota</taxon>
        <taxon>Clostridia</taxon>
        <taxon>Eubacteriales</taxon>
        <taxon>Oscillospiraceae</taxon>
        <taxon>Caproicibacterium</taxon>
    </lineage>
</organism>
<dbReference type="PANTHER" id="PTHR10000">
    <property type="entry name" value="PHOSPHOSERINE PHOSPHATASE"/>
    <property type="match status" value="1"/>
</dbReference>
<name>A0A7G9WHK3_9FIRM</name>
<dbReference type="Proteomes" id="UP000516046">
    <property type="component" value="Chromosome"/>
</dbReference>
<reference evidence="1 2" key="1">
    <citation type="submission" date="2020-08" db="EMBL/GenBank/DDBJ databases">
        <authorList>
            <person name="Ren C."/>
            <person name="Gu Y."/>
            <person name="Xu Y."/>
        </authorList>
    </citation>
    <scope>NUCLEOTIDE SEQUENCE [LARGE SCALE GENOMIC DNA]</scope>
    <source>
        <strain evidence="1 2">LBM18003</strain>
    </source>
</reference>
<protein>
    <submittedName>
        <fullName evidence="1">HAD family phosphatase</fullName>
    </submittedName>
</protein>
<dbReference type="RefSeq" id="WP_212507229.1">
    <property type="nucleotide sequence ID" value="NZ_CP060696.1"/>
</dbReference>
<dbReference type="GO" id="GO:0000287">
    <property type="term" value="F:magnesium ion binding"/>
    <property type="evidence" value="ECO:0007669"/>
    <property type="project" value="TreeGrafter"/>
</dbReference>
<accession>A0A7G9WHK3</accession>
<keyword evidence="2" id="KW-1185">Reference proteome</keyword>
<dbReference type="AlphaFoldDB" id="A0A7G9WHK3"/>
<dbReference type="Pfam" id="PF08282">
    <property type="entry name" value="Hydrolase_3"/>
    <property type="match status" value="1"/>
</dbReference>